<dbReference type="AlphaFoldDB" id="A0A9N8PSF6"/>
<evidence type="ECO:0000313" key="2">
    <source>
        <dbReference type="Proteomes" id="UP000745764"/>
    </source>
</evidence>
<gene>
    <name evidence="1" type="ORF">AWRI4620_LOCUS3393</name>
</gene>
<keyword evidence="2" id="KW-1185">Reference proteome</keyword>
<evidence type="ECO:0000313" key="1">
    <source>
        <dbReference type="EMBL" id="CAD0109138.1"/>
    </source>
</evidence>
<sequence>EKVRVPATPSITAVVQTGDRLLTKILVDAWILLSTNPLPQRNMSRATYDRLSSLTLHDMLVCVAPMPRSDWLPGNDKFDYFAYVSLNSHDNTMLVAGEPAADKSGALNMLLWSIKARIALKSFYATELSFGSERNQQSLSVPALRRALGCDVKTDTLQLLLRAKFPCERDVLAVRVNSRACQECCYCDECGD</sequence>
<accession>A0A9N8PSF6</accession>
<feature type="non-terminal residue" evidence="1">
    <location>
        <position position="1"/>
    </location>
</feature>
<proteinExistence type="predicted"/>
<dbReference type="EMBL" id="CAINUL010000003">
    <property type="protein sequence ID" value="CAD0109138.1"/>
    <property type="molecule type" value="Genomic_DNA"/>
</dbReference>
<protein>
    <submittedName>
        <fullName evidence="1">Uncharacterized protein</fullName>
    </submittedName>
</protein>
<dbReference type="Proteomes" id="UP000745764">
    <property type="component" value="Unassembled WGS sequence"/>
</dbReference>
<comment type="caution">
    <text evidence="1">The sequence shown here is derived from an EMBL/GenBank/DDBJ whole genome shotgun (WGS) entry which is preliminary data.</text>
</comment>
<organism evidence="1 2">
    <name type="scientific">Aureobasidium uvarum</name>
    <dbReference type="NCBI Taxonomy" id="2773716"/>
    <lineage>
        <taxon>Eukaryota</taxon>
        <taxon>Fungi</taxon>
        <taxon>Dikarya</taxon>
        <taxon>Ascomycota</taxon>
        <taxon>Pezizomycotina</taxon>
        <taxon>Dothideomycetes</taxon>
        <taxon>Dothideomycetidae</taxon>
        <taxon>Dothideales</taxon>
        <taxon>Saccotheciaceae</taxon>
        <taxon>Aureobasidium</taxon>
    </lineage>
</organism>
<dbReference type="OrthoDB" id="3835757at2759"/>
<reference evidence="1" key="1">
    <citation type="submission" date="2020-06" db="EMBL/GenBank/DDBJ databases">
        <authorList>
            <person name="Onetto C."/>
        </authorList>
    </citation>
    <scope>NUCLEOTIDE SEQUENCE</scope>
</reference>
<name>A0A9N8PSF6_9PEZI</name>